<dbReference type="PIRSF" id="PIRSF005572">
    <property type="entry name" value="NifS"/>
    <property type="match status" value="1"/>
</dbReference>
<evidence type="ECO:0000256" key="3">
    <source>
        <dbReference type="ARBA" id="ARBA00012239"/>
    </source>
</evidence>
<keyword evidence="13" id="KW-1185">Reference proteome</keyword>
<keyword evidence="6" id="KW-0663">Pyridoxal phosphate</keyword>
<dbReference type="PANTHER" id="PTHR11601:SF34">
    <property type="entry name" value="CYSTEINE DESULFURASE"/>
    <property type="match status" value="1"/>
</dbReference>
<proteinExistence type="inferred from homology"/>
<sequence>MDKIYLDNAATTPLAEEVIDAMVGTMKMNFGNPSSTHSFGQEAKILIENVRRQVADYLHVSPAEIIFTSCGTESNNMIIKSSVEHLGVERIISSPLEHKCVSESILDMKSRKGVEVNYIRPNEKGDIDLSKLEELLKSSDKKTLVSLMHANNEIGNIINLKKVAQLCKEYNALFHSDTVQTMAHMNLDLSDIPVDFASCSAHKFHGPKGSGFAFIRKATGLKGIITGGPQERSLRAGTENVCGIVGLGKALELSLNHMEEYTSHMQEIKDYAIERLSAEIEGIKFNGRSAEKENSLYTVLSALLPYKNPLIGLQLDMKGIAISQGSACSSGASKPSMVMMMVLSEDEMDHCTPLRISFSHMTTKAEIDALVMALKEISSDYAIEKTNVEHR</sequence>
<dbReference type="SUPFAM" id="SSF53383">
    <property type="entry name" value="PLP-dependent transferases"/>
    <property type="match status" value="1"/>
</dbReference>
<keyword evidence="8" id="KW-0411">Iron-sulfur</keyword>
<reference evidence="12 13" key="1">
    <citation type="journal article" date="2010" name="Syst. Appl. Microbiol.">
        <title>Four new species of Chryseobacterium from the rhizosphere of coastal sand dune plants, Chryseobacterium elymi sp. nov., Chryseobacterium hagamense sp. nov., Chryseobacterium lathyri sp. nov. and Chryseobacterium rhizosphaerae sp. nov.</title>
        <authorList>
            <person name="Cho S.H."/>
            <person name="Lee K.S."/>
            <person name="Shin D.S."/>
            <person name="Han J.H."/>
            <person name="Park K.S."/>
            <person name="Lee C.H."/>
            <person name="Park K.H."/>
            <person name="Kim S.B."/>
        </authorList>
    </citation>
    <scope>NUCLEOTIDE SEQUENCE [LARGE SCALE GENOMIC DNA]</scope>
    <source>
        <strain evidence="12 13">KCTC 22548</strain>
    </source>
</reference>
<evidence type="ECO:0000256" key="6">
    <source>
        <dbReference type="ARBA" id="ARBA00022898"/>
    </source>
</evidence>
<evidence type="ECO:0000256" key="10">
    <source>
        <dbReference type="RuleBase" id="RU004504"/>
    </source>
</evidence>
<dbReference type="Gene3D" id="3.40.640.10">
    <property type="entry name" value="Type I PLP-dependent aspartate aminotransferase-like (Major domain)"/>
    <property type="match status" value="1"/>
</dbReference>
<keyword evidence="7" id="KW-0408">Iron</keyword>
<dbReference type="EC" id="2.8.1.7" evidence="3"/>
<dbReference type="InterPro" id="IPR000192">
    <property type="entry name" value="Aminotrans_V_dom"/>
</dbReference>
<comment type="caution">
    <text evidence="12">The sequence shown here is derived from an EMBL/GenBank/DDBJ whole genome shotgun (WGS) entry which is preliminary data.</text>
</comment>
<comment type="cofactor">
    <cofactor evidence="1 10">
        <name>pyridoxal 5'-phosphate</name>
        <dbReference type="ChEBI" id="CHEBI:597326"/>
    </cofactor>
</comment>
<evidence type="ECO:0000256" key="1">
    <source>
        <dbReference type="ARBA" id="ARBA00001933"/>
    </source>
</evidence>
<dbReference type="Gene3D" id="3.90.1150.10">
    <property type="entry name" value="Aspartate Aminotransferase, domain 1"/>
    <property type="match status" value="1"/>
</dbReference>
<keyword evidence="5" id="KW-0479">Metal-binding</keyword>
<protein>
    <recommendedName>
        <fullName evidence="3">cysteine desulfurase</fullName>
        <ecNumber evidence="3">2.8.1.7</ecNumber>
    </recommendedName>
</protein>
<evidence type="ECO:0000256" key="7">
    <source>
        <dbReference type="ARBA" id="ARBA00023004"/>
    </source>
</evidence>
<evidence type="ECO:0000256" key="2">
    <source>
        <dbReference type="ARBA" id="ARBA00006490"/>
    </source>
</evidence>
<name>A0ABX9IKR6_9FLAO</name>
<dbReference type="Pfam" id="PF00266">
    <property type="entry name" value="Aminotran_5"/>
    <property type="match status" value="1"/>
</dbReference>
<dbReference type="Gene3D" id="1.10.260.50">
    <property type="match status" value="1"/>
</dbReference>
<organism evidence="12 13">
    <name type="scientific">Chryseobacterium rhizosphaerae</name>
    <dbReference type="NCBI Taxonomy" id="395937"/>
    <lineage>
        <taxon>Bacteria</taxon>
        <taxon>Pseudomonadati</taxon>
        <taxon>Bacteroidota</taxon>
        <taxon>Flavobacteriia</taxon>
        <taxon>Flavobacteriales</taxon>
        <taxon>Weeksellaceae</taxon>
        <taxon>Chryseobacterium group</taxon>
        <taxon>Chryseobacterium</taxon>
    </lineage>
</organism>
<evidence type="ECO:0000256" key="9">
    <source>
        <dbReference type="ARBA" id="ARBA00050776"/>
    </source>
</evidence>
<evidence type="ECO:0000259" key="11">
    <source>
        <dbReference type="Pfam" id="PF00266"/>
    </source>
</evidence>
<evidence type="ECO:0000313" key="12">
    <source>
        <dbReference type="EMBL" id="REC75523.1"/>
    </source>
</evidence>
<dbReference type="PANTHER" id="PTHR11601">
    <property type="entry name" value="CYSTEINE DESULFURYLASE FAMILY MEMBER"/>
    <property type="match status" value="1"/>
</dbReference>
<dbReference type="InterPro" id="IPR020578">
    <property type="entry name" value="Aminotrans_V_PyrdxlP_BS"/>
</dbReference>
<dbReference type="InterPro" id="IPR016454">
    <property type="entry name" value="Cysteine_dSase"/>
</dbReference>
<dbReference type="InterPro" id="IPR015422">
    <property type="entry name" value="PyrdxlP-dep_Trfase_small"/>
</dbReference>
<feature type="domain" description="Aminotransferase class V" evidence="11">
    <location>
        <begin position="4"/>
        <end position="370"/>
    </location>
</feature>
<accession>A0ABX9IKR6</accession>
<dbReference type="Proteomes" id="UP000256491">
    <property type="component" value="Unassembled WGS sequence"/>
</dbReference>
<evidence type="ECO:0000313" key="13">
    <source>
        <dbReference type="Proteomes" id="UP000256491"/>
    </source>
</evidence>
<evidence type="ECO:0000256" key="4">
    <source>
        <dbReference type="ARBA" id="ARBA00022679"/>
    </source>
</evidence>
<comment type="catalytic activity">
    <reaction evidence="9">
        <text>(sulfur carrier)-H + L-cysteine = (sulfur carrier)-SH + L-alanine</text>
        <dbReference type="Rhea" id="RHEA:43892"/>
        <dbReference type="Rhea" id="RHEA-COMP:14737"/>
        <dbReference type="Rhea" id="RHEA-COMP:14739"/>
        <dbReference type="ChEBI" id="CHEBI:29917"/>
        <dbReference type="ChEBI" id="CHEBI:35235"/>
        <dbReference type="ChEBI" id="CHEBI:57972"/>
        <dbReference type="ChEBI" id="CHEBI:64428"/>
        <dbReference type="EC" id="2.8.1.7"/>
    </reaction>
</comment>
<keyword evidence="4" id="KW-0808">Transferase</keyword>
<evidence type="ECO:0000256" key="8">
    <source>
        <dbReference type="ARBA" id="ARBA00023014"/>
    </source>
</evidence>
<comment type="similarity">
    <text evidence="2">Belongs to the class-V pyridoxal-phosphate-dependent aminotransferase family. NifS/IscS subfamily.</text>
</comment>
<dbReference type="EMBL" id="QNUF01000010">
    <property type="protein sequence ID" value="REC75523.1"/>
    <property type="molecule type" value="Genomic_DNA"/>
</dbReference>
<dbReference type="RefSeq" id="WP_047486980.1">
    <property type="nucleotide sequence ID" value="NZ_BJYH01000026.1"/>
</dbReference>
<evidence type="ECO:0000256" key="5">
    <source>
        <dbReference type="ARBA" id="ARBA00022723"/>
    </source>
</evidence>
<dbReference type="InterPro" id="IPR015424">
    <property type="entry name" value="PyrdxlP-dep_Trfase"/>
</dbReference>
<dbReference type="InterPro" id="IPR015421">
    <property type="entry name" value="PyrdxlP-dep_Trfase_major"/>
</dbReference>
<gene>
    <name evidence="12" type="ORF">DRF57_10940</name>
</gene>
<dbReference type="PROSITE" id="PS00595">
    <property type="entry name" value="AA_TRANSFER_CLASS_5"/>
    <property type="match status" value="1"/>
</dbReference>